<organism evidence="1">
    <name type="scientific">marine sediment metagenome</name>
    <dbReference type="NCBI Taxonomy" id="412755"/>
    <lineage>
        <taxon>unclassified sequences</taxon>
        <taxon>metagenomes</taxon>
        <taxon>ecological metagenomes</taxon>
    </lineage>
</organism>
<comment type="caution">
    <text evidence="1">The sequence shown here is derived from an EMBL/GenBank/DDBJ whole genome shotgun (WGS) entry which is preliminary data.</text>
</comment>
<dbReference type="AlphaFoldDB" id="X0V1L9"/>
<dbReference type="Pfam" id="PF17236">
    <property type="entry name" value="SU10_MCP"/>
    <property type="match status" value="1"/>
</dbReference>
<evidence type="ECO:0000313" key="1">
    <source>
        <dbReference type="EMBL" id="GAG11990.1"/>
    </source>
</evidence>
<protein>
    <submittedName>
        <fullName evidence="1">Uncharacterized protein</fullName>
    </submittedName>
</protein>
<name>X0V1L9_9ZZZZ</name>
<sequence length="202" mass="22009">HTAASTVQSCADAGTIISGGINLSANNIIPAWIYESGVFEPGALTETKLRDSVQARWNTTGEKTTLKGLNNGAVNRIWSEYAFSSTARIATKIDNASEGNRTPREGMGASNIFISDFGVIEFVPENIMPVASTAGTLDSSTLFLIDPSYVEISNMWNWRSERQGKTGLSEKWQTTAAWQINVLDPQRHGMIQGIDVAQDMTY</sequence>
<accession>X0V1L9</accession>
<proteinExistence type="predicted"/>
<feature type="non-terminal residue" evidence="1">
    <location>
        <position position="1"/>
    </location>
</feature>
<dbReference type="EMBL" id="BARS01022178">
    <property type="protein sequence ID" value="GAG11990.1"/>
    <property type="molecule type" value="Genomic_DNA"/>
</dbReference>
<dbReference type="InterPro" id="IPR035198">
    <property type="entry name" value="SU10_MCP"/>
</dbReference>
<reference evidence="1" key="1">
    <citation type="journal article" date="2014" name="Front. Microbiol.">
        <title>High frequency of phylogenetically diverse reductive dehalogenase-homologous genes in deep subseafloor sedimentary metagenomes.</title>
        <authorList>
            <person name="Kawai M."/>
            <person name="Futagami T."/>
            <person name="Toyoda A."/>
            <person name="Takaki Y."/>
            <person name="Nishi S."/>
            <person name="Hori S."/>
            <person name="Arai W."/>
            <person name="Tsubouchi T."/>
            <person name="Morono Y."/>
            <person name="Uchiyama I."/>
            <person name="Ito T."/>
            <person name="Fujiyama A."/>
            <person name="Inagaki F."/>
            <person name="Takami H."/>
        </authorList>
    </citation>
    <scope>NUCLEOTIDE SEQUENCE</scope>
    <source>
        <strain evidence="1">Expedition CK06-06</strain>
    </source>
</reference>
<gene>
    <name evidence="1" type="ORF">S01H1_35484</name>
</gene>